<evidence type="ECO:0008006" key="3">
    <source>
        <dbReference type="Google" id="ProtNLM"/>
    </source>
</evidence>
<reference evidence="1 2" key="1">
    <citation type="submission" date="2016-11" db="EMBL/GenBank/DDBJ databases">
        <authorList>
            <person name="Jaros S."/>
            <person name="Januszkiewicz K."/>
            <person name="Wedrychowicz H."/>
        </authorList>
    </citation>
    <scope>NUCLEOTIDE SEQUENCE [LARGE SCALE GENOMIC DNA]</scope>
    <source>
        <strain evidence="1 2">DSM 100565</strain>
    </source>
</reference>
<proteinExistence type="predicted"/>
<dbReference type="AlphaFoldDB" id="A0A1M6H1P5"/>
<dbReference type="Proteomes" id="UP000184292">
    <property type="component" value="Unassembled WGS sequence"/>
</dbReference>
<protein>
    <recommendedName>
        <fullName evidence="3">Gamma-glutamyl kinase</fullName>
    </recommendedName>
</protein>
<dbReference type="RefSeq" id="WP_073332847.1">
    <property type="nucleotide sequence ID" value="NZ_FQYO01000005.1"/>
</dbReference>
<dbReference type="EMBL" id="FQYO01000005">
    <property type="protein sequence ID" value="SHJ16140.1"/>
    <property type="molecule type" value="Genomic_DNA"/>
</dbReference>
<evidence type="ECO:0000313" key="1">
    <source>
        <dbReference type="EMBL" id="SHJ16140.1"/>
    </source>
</evidence>
<organism evidence="1 2">
    <name type="scientific">Wenxinia saemankumensis</name>
    <dbReference type="NCBI Taxonomy" id="1447782"/>
    <lineage>
        <taxon>Bacteria</taxon>
        <taxon>Pseudomonadati</taxon>
        <taxon>Pseudomonadota</taxon>
        <taxon>Alphaproteobacteria</taxon>
        <taxon>Rhodobacterales</taxon>
        <taxon>Roseobacteraceae</taxon>
        <taxon>Wenxinia</taxon>
    </lineage>
</organism>
<dbReference type="STRING" id="1447782.SAMN05444417_3058"/>
<name>A0A1M6H1P5_9RHOB</name>
<dbReference type="SUPFAM" id="SSF52540">
    <property type="entry name" value="P-loop containing nucleoside triphosphate hydrolases"/>
    <property type="match status" value="1"/>
</dbReference>
<gene>
    <name evidence="1" type="ORF">SAMN05444417_3058</name>
</gene>
<accession>A0A1M6H1P5</accession>
<evidence type="ECO:0000313" key="2">
    <source>
        <dbReference type="Proteomes" id="UP000184292"/>
    </source>
</evidence>
<sequence>MLVFWAERLVLLAVPKTGTTAIEGRLAPRAGLVLRDPPVVKHTPFYRYGRFLAPYLEATGAEGMETVACLRHPVSWLGSWYRYRHRAELAGHANSTRDISFDAFVEEYCKGRPAPFAAVGSQARFVAGPNGTRVTHLFRYEAQDRLIAFLEERLSVTIELKRLNVSPEMDLSLSPAVEEKLRRKRAEEFEAWDAAG</sequence>
<dbReference type="OrthoDB" id="7687351at2"/>
<dbReference type="InterPro" id="IPR027417">
    <property type="entry name" value="P-loop_NTPase"/>
</dbReference>
<keyword evidence="2" id="KW-1185">Reference proteome</keyword>